<dbReference type="PANTHER" id="PTHR38767:SF1">
    <property type="entry name" value="DNA POLYMERASE III SUBUNIT CHI"/>
    <property type="match status" value="1"/>
</dbReference>
<organism evidence="1 2">
    <name type="scientific">Idiomarina ramblicola</name>
    <dbReference type="NCBI Taxonomy" id="263724"/>
    <lineage>
        <taxon>Bacteria</taxon>
        <taxon>Pseudomonadati</taxon>
        <taxon>Pseudomonadota</taxon>
        <taxon>Gammaproteobacteria</taxon>
        <taxon>Alteromonadales</taxon>
        <taxon>Idiomarinaceae</taxon>
        <taxon>Idiomarina</taxon>
    </lineage>
</organism>
<reference evidence="2" key="1">
    <citation type="journal article" date="2018" name="Front. Microbiol.">
        <title>Genome-Based Analysis Reveals the Taxonomy and Diversity of the Family Idiomarinaceae.</title>
        <authorList>
            <person name="Liu Y."/>
            <person name="Lai Q."/>
            <person name="Shao Z."/>
        </authorList>
    </citation>
    <scope>NUCLEOTIDE SEQUENCE [LARGE SCALE GENOMIC DNA]</scope>
    <source>
        <strain evidence="2">R22</strain>
    </source>
</reference>
<dbReference type="Gene3D" id="3.40.50.10110">
    <property type="entry name" value="DNA polymerase III subunit chi"/>
    <property type="match status" value="1"/>
</dbReference>
<dbReference type="InterPro" id="IPR007459">
    <property type="entry name" value="DNA_pol3_chi"/>
</dbReference>
<proteinExistence type="predicted"/>
<dbReference type="SUPFAM" id="SSF102400">
    <property type="entry name" value="DNA polymerase III chi subunit"/>
    <property type="match status" value="1"/>
</dbReference>
<gene>
    <name evidence="1" type="ORF">CWI78_11720</name>
</gene>
<name>A0A432YTB3_9GAMM</name>
<keyword evidence="2" id="KW-1185">Reference proteome</keyword>
<protein>
    <submittedName>
        <fullName evidence="1">DNA polymerase III subunit chi</fullName>
    </submittedName>
</protein>
<accession>A0A432YTB3</accession>
<dbReference type="Proteomes" id="UP000288058">
    <property type="component" value="Unassembled WGS sequence"/>
</dbReference>
<dbReference type="PANTHER" id="PTHR38767">
    <property type="entry name" value="DNA POLYMERASE III SUBUNIT CHI"/>
    <property type="match status" value="1"/>
</dbReference>
<dbReference type="GO" id="GO:0006260">
    <property type="term" value="P:DNA replication"/>
    <property type="evidence" value="ECO:0007669"/>
    <property type="project" value="InterPro"/>
</dbReference>
<evidence type="ECO:0000313" key="1">
    <source>
        <dbReference type="EMBL" id="RUO64834.1"/>
    </source>
</evidence>
<dbReference type="GO" id="GO:0032298">
    <property type="term" value="P:positive regulation of DNA-templated DNA replication initiation"/>
    <property type="evidence" value="ECO:0007669"/>
    <property type="project" value="TreeGrafter"/>
</dbReference>
<dbReference type="OrthoDB" id="5297568at2"/>
<dbReference type="GO" id="GO:0003887">
    <property type="term" value="F:DNA-directed DNA polymerase activity"/>
    <property type="evidence" value="ECO:0007669"/>
    <property type="project" value="InterPro"/>
</dbReference>
<dbReference type="AlphaFoldDB" id="A0A432YTB3"/>
<evidence type="ECO:0000313" key="2">
    <source>
        <dbReference type="Proteomes" id="UP000288058"/>
    </source>
</evidence>
<dbReference type="RefSeq" id="WP_126782980.1">
    <property type="nucleotide sequence ID" value="NZ_PIQC01000009.1"/>
</dbReference>
<dbReference type="EMBL" id="PIQC01000009">
    <property type="protein sequence ID" value="RUO64834.1"/>
    <property type="molecule type" value="Genomic_DNA"/>
</dbReference>
<dbReference type="GO" id="GO:0003677">
    <property type="term" value="F:DNA binding"/>
    <property type="evidence" value="ECO:0007669"/>
    <property type="project" value="InterPro"/>
</dbReference>
<sequence length="149" mass="17039">MPSATFFLMPDEAEGEQNRLICDKIAELYRKHKKLRVWARNQQQAEALDELLWQQPSDAFIPHNLHGEGPATGAPVEFCWPDATAVKNRPGYALFNLAEDIPVQAQQSQQLYDIVPADDSGKTIARERYKHYRARGCQMRTEPLTSEQK</sequence>
<dbReference type="Pfam" id="PF04364">
    <property type="entry name" value="DNA_pol3_chi"/>
    <property type="match status" value="1"/>
</dbReference>
<dbReference type="InterPro" id="IPR036768">
    <property type="entry name" value="PolIII_chi_sf"/>
</dbReference>
<comment type="caution">
    <text evidence="1">The sequence shown here is derived from an EMBL/GenBank/DDBJ whole genome shotgun (WGS) entry which is preliminary data.</text>
</comment>